<evidence type="ECO:0000313" key="2">
    <source>
        <dbReference type="EMBL" id="ARW63247.1"/>
    </source>
</evidence>
<keyword evidence="1" id="KW-0812">Transmembrane</keyword>
<feature type="transmembrane region" description="Helical" evidence="1">
    <location>
        <begin position="183"/>
        <end position="206"/>
    </location>
</feature>
<feature type="transmembrane region" description="Helical" evidence="1">
    <location>
        <begin position="73"/>
        <end position="94"/>
    </location>
</feature>
<gene>
    <name evidence="2" type="primary">dsbD</name>
</gene>
<keyword evidence="1" id="KW-0472">Membrane</keyword>
<reference evidence="2" key="1">
    <citation type="journal article" date="2017" name="J. Phycol.">
        <title>Analysis of chloroplast genomes and a supermatrix inform reclassification of the Rhodomelaceae (Rhodophyta).</title>
        <authorList>
            <person name="Diaz-Tapia P."/>
            <person name="Maggs C.A."/>
            <person name="West J.A."/>
            <person name="Verbruggen H."/>
        </authorList>
    </citation>
    <scope>NUCLEOTIDE SEQUENCE</scope>
    <source>
        <strain evidence="2">PD547</strain>
    </source>
</reference>
<dbReference type="InterPro" id="IPR051790">
    <property type="entry name" value="Cytochrome_c-biogenesis_DsbD"/>
</dbReference>
<name>A0A1Z1MAY2_9FLOR</name>
<dbReference type="PANTHER" id="PTHR31272">
    <property type="entry name" value="CYTOCHROME C-TYPE BIOGENESIS PROTEIN HI_1454-RELATED"/>
    <property type="match status" value="1"/>
</dbReference>
<organism evidence="2">
    <name type="scientific">Polysiphonia elongata</name>
    <dbReference type="NCBI Taxonomy" id="159753"/>
    <lineage>
        <taxon>Eukaryota</taxon>
        <taxon>Rhodophyta</taxon>
        <taxon>Florideophyceae</taxon>
        <taxon>Rhodymeniophycidae</taxon>
        <taxon>Ceramiales</taxon>
        <taxon>Rhodomelaceae</taxon>
        <taxon>Polysiphonioideae</taxon>
        <taxon>Polysiphonia</taxon>
    </lineage>
</organism>
<dbReference type="GeneID" id="33356588"/>
<dbReference type="AlphaFoldDB" id="A0A1Z1MAY2"/>
<dbReference type="PANTHER" id="PTHR31272:SF9">
    <property type="entry name" value="BLL1027 PROTEIN"/>
    <property type="match status" value="1"/>
</dbReference>
<geneLocation type="chloroplast" evidence="2"/>
<protein>
    <submittedName>
        <fullName evidence="2">Thiol:disulfide interchange protein</fullName>
    </submittedName>
</protein>
<evidence type="ECO:0000256" key="1">
    <source>
        <dbReference type="SAM" id="Phobius"/>
    </source>
</evidence>
<feature type="transmembrane region" description="Helical" evidence="1">
    <location>
        <begin position="218"/>
        <end position="240"/>
    </location>
</feature>
<keyword evidence="2" id="KW-0150">Chloroplast</keyword>
<feature type="transmembrane region" description="Helical" evidence="1">
    <location>
        <begin position="35"/>
        <end position="61"/>
    </location>
</feature>
<proteinExistence type="predicted"/>
<sequence>MFISINNFSGKYETLLYYSQYYFAKFMLLSSSSNVFVLFIVFICLGFFTVFTPCFLSILPLSLSYISVRRNSLLDITSFICGLLTSFLSLVISFNTLNSYSFFGSLPIISNFFIILLSLDLMDIIDLSKIYFIANSFFDVFYNKNIVLQCYFTGLIIGFSSLPCNSSILFIINFLVKNINISFYLFFYFLAYSIGLILPLLLIFSFRLYSLNFQVFSSFWYLFNRFAGSFLFIISLLSFLKSTTS</sequence>
<accession>A0A1Z1MAY2</accession>
<feature type="transmembrane region" description="Helical" evidence="1">
    <location>
        <begin position="154"/>
        <end position="176"/>
    </location>
</feature>
<dbReference type="RefSeq" id="YP_009394685.1">
    <property type="nucleotide sequence ID" value="NC_035274.1"/>
</dbReference>
<dbReference type="EMBL" id="MF101427">
    <property type="protein sequence ID" value="ARW63247.1"/>
    <property type="molecule type" value="Genomic_DNA"/>
</dbReference>
<keyword evidence="1" id="KW-1133">Transmembrane helix</keyword>
<keyword evidence="2" id="KW-0934">Plastid</keyword>
<feature type="transmembrane region" description="Helical" evidence="1">
    <location>
        <begin position="100"/>
        <end position="118"/>
    </location>
</feature>